<dbReference type="EMBL" id="JAPEUY010000013">
    <property type="protein sequence ID" value="KAJ4366796.1"/>
    <property type="molecule type" value="Genomic_DNA"/>
</dbReference>
<keyword evidence="4" id="KW-0812">Transmembrane</keyword>
<dbReference type="InterPro" id="IPR002938">
    <property type="entry name" value="FAD-bd"/>
</dbReference>
<dbReference type="Gene3D" id="3.30.9.10">
    <property type="entry name" value="D-Amino Acid Oxidase, subunit A, domain 2"/>
    <property type="match status" value="1"/>
</dbReference>
<evidence type="ECO:0000256" key="2">
    <source>
        <dbReference type="ARBA" id="ARBA00022827"/>
    </source>
</evidence>
<dbReference type="PANTHER" id="PTHR43004">
    <property type="entry name" value="TRK SYSTEM POTASSIUM UPTAKE PROTEIN"/>
    <property type="match status" value="1"/>
</dbReference>
<evidence type="ECO:0000313" key="7">
    <source>
        <dbReference type="Proteomes" id="UP001140560"/>
    </source>
</evidence>
<dbReference type="InterPro" id="IPR050641">
    <property type="entry name" value="RIFMO-like"/>
</dbReference>
<sequence>MTSPKSDLYPVAIIGGGPVGLCLSILLSLRGIEHVLFERHPDTSIHPKSCGINQRTLEIFRILGIEGEVYAHCCPPDIAGRTAWYTSLGPRGKEITSRDAWGLGEYEEEYKKHSPSHYAILPQIRLEPILKKRAVQLNPSGVYYGCEVINHNQAKDYVTLIIRRHDSTEHHVEARFVLAADGGRSMTDRLGVPWLGERNILDMVSVHFKAPLRSLHPDPRNFMTWFISPEMGGSMKTGFLYQIGPWPHEPPKEEWVFCCAMTANDPENFDQENIIKRLRNTLKIEDLPVEVRSFTHWFVDARYAERYRVNRVILVGDAAHKIPPWGALGMNTGIQDAQNLVWKLDLTLKDEKRYDALLNTYEVERQPIGRRVAISSLHNMRSHAGCMDVALGLSPNKSVEDNMQSIAPAFDASHPDHAARRAEIERAQQILDLEFKAPGAEVGWFYPSVDTKNEGGKLHDGQLLPNGELNTAVYVPTTIPGHHVPHVWLQKDGRTCSVLDLIPLSKMLLLSRQPGWDALGDERVQYELIGHGGWQDMNDEWAKVSRVSESAAVLLRPDGIVAWRGQRQGLTSEAWKEIIDSVLHVRHAGSS</sequence>
<keyword evidence="4" id="KW-0472">Membrane</keyword>
<accession>A0A9W8Y669</accession>
<dbReference type="GO" id="GO:0071949">
    <property type="term" value="F:FAD binding"/>
    <property type="evidence" value="ECO:0007669"/>
    <property type="project" value="InterPro"/>
</dbReference>
<evidence type="ECO:0000256" key="1">
    <source>
        <dbReference type="ARBA" id="ARBA00022630"/>
    </source>
</evidence>
<dbReference type="Gene3D" id="3.40.30.120">
    <property type="match status" value="1"/>
</dbReference>
<dbReference type="Pfam" id="PF01494">
    <property type="entry name" value="FAD_binding_3"/>
    <property type="match status" value="1"/>
</dbReference>
<keyword evidence="3" id="KW-0560">Oxidoreductase</keyword>
<dbReference type="Gene3D" id="3.50.50.60">
    <property type="entry name" value="FAD/NAD(P)-binding domain"/>
    <property type="match status" value="1"/>
</dbReference>
<gene>
    <name evidence="6" type="ORF">N0V83_007321</name>
</gene>
<reference evidence="6" key="1">
    <citation type="submission" date="2022-10" db="EMBL/GenBank/DDBJ databases">
        <title>Tapping the CABI collections for fungal endophytes: first genome assemblies for Collariella, Neodidymelliopsis, Ascochyta clinopodiicola, Didymella pomorum, Didymosphaeria variabile, Neocosmospora piperis and Neocucurbitaria cava.</title>
        <authorList>
            <person name="Hill R."/>
        </authorList>
    </citation>
    <scope>NUCLEOTIDE SEQUENCE</scope>
    <source>
        <strain evidence="6">IMI 356814</strain>
    </source>
</reference>
<evidence type="ECO:0000256" key="4">
    <source>
        <dbReference type="SAM" id="Phobius"/>
    </source>
</evidence>
<keyword evidence="2" id="KW-0274">FAD</keyword>
<feature type="transmembrane region" description="Helical" evidence="4">
    <location>
        <begin position="12"/>
        <end position="29"/>
    </location>
</feature>
<name>A0A9W8Y669_9PLEO</name>
<dbReference type="InterPro" id="IPR036188">
    <property type="entry name" value="FAD/NAD-bd_sf"/>
</dbReference>
<feature type="domain" description="FAD-binding" evidence="5">
    <location>
        <begin position="10"/>
        <end position="373"/>
    </location>
</feature>
<evidence type="ECO:0000313" key="6">
    <source>
        <dbReference type="EMBL" id="KAJ4366796.1"/>
    </source>
</evidence>
<evidence type="ECO:0000259" key="5">
    <source>
        <dbReference type="Pfam" id="PF01494"/>
    </source>
</evidence>
<proteinExistence type="predicted"/>
<protein>
    <recommendedName>
        <fullName evidence="5">FAD-binding domain-containing protein</fullName>
    </recommendedName>
</protein>
<keyword evidence="1" id="KW-0285">Flavoprotein</keyword>
<dbReference type="Pfam" id="PF21274">
    <property type="entry name" value="Rng_hyd_C"/>
    <property type="match status" value="1"/>
</dbReference>
<keyword evidence="7" id="KW-1185">Reference proteome</keyword>
<dbReference type="Proteomes" id="UP001140560">
    <property type="component" value="Unassembled WGS sequence"/>
</dbReference>
<dbReference type="GO" id="GO:0016709">
    <property type="term" value="F:oxidoreductase activity, acting on paired donors, with incorporation or reduction of molecular oxygen, NAD(P)H as one donor, and incorporation of one atom of oxygen"/>
    <property type="evidence" value="ECO:0007669"/>
    <property type="project" value="UniProtKB-ARBA"/>
</dbReference>
<evidence type="ECO:0000256" key="3">
    <source>
        <dbReference type="ARBA" id="ARBA00023002"/>
    </source>
</evidence>
<dbReference type="PANTHER" id="PTHR43004:SF8">
    <property type="entry name" value="FAD-BINDING DOMAIN-CONTAINING PROTEIN-RELATED"/>
    <property type="match status" value="1"/>
</dbReference>
<dbReference type="AlphaFoldDB" id="A0A9W8Y669"/>
<dbReference type="PRINTS" id="PR00420">
    <property type="entry name" value="RNGMNOXGNASE"/>
</dbReference>
<dbReference type="SUPFAM" id="SSF51905">
    <property type="entry name" value="FAD/NAD(P)-binding domain"/>
    <property type="match status" value="1"/>
</dbReference>
<comment type="caution">
    <text evidence="6">The sequence shown here is derived from an EMBL/GenBank/DDBJ whole genome shotgun (WGS) entry which is preliminary data.</text>
</comment>
<dbReference type="OrthoDB" id="2096480at2759"/>
<keyword evidence="4" id="KW-1133">Transmembrane helix</keyword>
<organism evidence="6 7">
    <name type="scientific">Neocucurbitaria cava</name>
    <dbReference type="NCBI Taxonomy" id="798079"/>
    <lineage>
        <taxon>Eukaryota</taxon>
        <taxon>Fungi</taxon>
        <taxon>Dikarya</taxon>
        <taxon>Ascomycota</taxon>
        <taxon>Pezizomycotina</taxon>
        <taxon>Dothideomycetes</taxon>
        <taxon>Pleosporomycetidae</taxon>
        <taxon>Pleosporales</taxon>
        <taxon>Pleosporineae</taxon>
        <taxon>Cucurbitariaceae</taxon>
        <taxon>Neocucurbitaria</taxon>
    </lineage>
</organism>